<proteinExistence type="predicted"/>
<gene>
    <name evidence="1" type="ORF">LMF89_24765</name>
</gene>
<dbReference type="Proteomes" id="UP001165492">
    <property type="component" value="Unassembled WGS sequence"/>
</dbReference>
<sequence>MGIAISRNGQLAYIAINSWDIIVMNIEKKMVVETLTVSDYLMGVIIYGITATPDENIIYLALDIGVLAINVQTKAIVTITSKEAMGIAVTPDGKFVLASHENEISVIEISTNRLVNEINVVGTLVGLVIDPNGKFAYVANFGAGKIVVVDIFLSKVVTEIDVNSPFAIAITPNGKFIYTANISTNIVSAIDIATKSVMSISLGTEQPDGVAITSDGKFVCFRSEKNILIIDINTNKIVSTINVDPYAFLSSNKIAASPNSNFVYTGREKSLIEINVDEKIPSIISF</sequence>
<dbReference type="InterPro" id="IPR051200">
    <property type="entry name" value="Host-pathogen_enzymatic-act"/>
</dbReference>
<evidence type="ECO:0000313" key="1">
    <source>
        <dbReference type="EMBL" id="MCC5468552.1"/>
    </source>
</evidence>
<comment type="caution">
    <text evidence="1">The sequence shown here is derived from an EMBL/GenBank/DDBJ whole genome shotgun (WGS) entry which is preliminary data.</text>
</comment>
<dbReference type="PANTHER" id="PTHR47197">
    <property type="entry name" value="PROTEIN NIRF"/>
    <property type="match status" value="1"/>
</dbReference>
<accession>A0ABS8I035</accession>
<protein>
    <submittedName>
        <fullName evidence="1">YncE family protein</fullName>
    </submittedName>
</protein>
<dbReference type="PANTHER" id="PTHR47197:SF3">
    <property type="entry name" value="DIHYDRO-HEME D1 DEHYDROGENASE"/>
    <property type="match status" value="1"/>
</dbReference>
<keyword evidence="2" id="KW-1185">Reference proteome</keyword>
<dbReference type="Gene3D" id="2.130.10.10">
    <property type="entry name" value="YVTN repeat-like/Quinoprotein amine dehydrogenase"/>
    <property type="match status" value="2"/>
</dbReference>
<evidence type="ECO:0000313" key="2">
    <source>
        <dbReference type="Proteomes" id="UP001165492"/>
    </source>
</evidence>
<dbReference type="SUPFAM" id="SSF51004">
    <property type="entry name" value="C-terminal (heme d1) domain of cytochrome cd1-nitrite reductase"/>
    <property type="match status" value="1"/>
</dbReference>
<reference evidence="1" key="1">
    <citation type="submission" date="2021-11" db="EMBL/GenBank/DDBJ databases">
        <title>Description of a new species Pelosinus isolated from the bottom sediments of Lake Baikal.</title>
        <authorList>
            <person name="Zakharyuk A."/>
        </authorList>
    </citation>
    <scope>NUCLEOTIDE SEQUENCE</scope>
    <source>
        <strain evidence="1">Bkl1</strain>
    </source>
</reference>
<dbReference type="EMBL" id="JAJHJB010000077">
    <property type="protein sequence ID" value="MCC5468552.1"/>
    <property type="molecule type" value="Genomic_DNA"/>
</dbReference>
<name>A0ABS8I035_9FIRM</name>
<dbReference type="RefSeq" id="WP_229537432.1">
    <property type="nucleotide sequence ID" value="NZ_JAJHJB010000077.1"/>
</dbReference>
<dbReference type="InterPro" id="IPR011048">
    <property type="entry name" value="Haem_d1_sf"/>
</dbReference>
<organism evidence="1 2">
    <name type="scientific">Pelosinus baikalensis</name>
    <dbReference type="NCBI Taxonomy" id="2892015"/>
    <lineage>
        <taxon>Bacteria</taxon>
        <taxon>Bacillati</taxon>
        <taxon>Bacillota</taxon>
        <taxon>Negativicutes</taxon>
        <taxon>Selenomonadales</taxon>
        <taxon>Sporomusaceae</taxon>
        <taxon>Pelosinus</taxon>
    </lineage>
</organism>
<dbReference type="InterPro" id="IPR015943">
    <property type="entry name" value="WD40/YVTN_repeat-like_dom_sf"/>
</dbReference>